<proteinExistence type="predicted"/>
<feature type="region of interest" description="Disordered" evidence="1">
    <location>
        <begin position="1"/>
        <end position="22"/>
    </location>
</feature>
<evidence type="ECO:0000256" key="1">
    <source>
        <dbReference type="SAM" id="MobiDB-lite"/>
    </source>
</evidence>
<evidence type="ECO:0000313" key="2">
    <source>
        <dbReference type="EMBL" id="KAK4313396.1"/>
    </source>
</evidence>
<gene>
    <name evidence="2" type="ORF">Pmani_015258</name>
</gene>
<dbReference type="Proteomes" id="UP001292094">
    <property type="component" value="Unassembled WGS sequence"/>
</dbReference>
<name>A0AAE1PRA0_9EUCA</name>
<reference evidence="2" key="1">
    <citation type="submission" date="2023-11" db="EMBL/GenBank/DDBJ databases">
        <title>Genome assemblies of two species of porcelain crab, Petrolisthes cinctipes and Petrolisthes manimaculis (Anomura: Porcellanidae).</title>
        <authorList>
            <person name="Angst P."/>
        </authorList>
    </citation>
    <scope>NUCLEOTIDE SEQUENCE</scope>
    <source>
        <strain evidence="2">PB745_02</strain>
        <tissue evidence="2">Gill</tissue>
    </source>
</reference>
<keyword evidence="3" id="KW-1185">Reference proteome</keyword>
<sequence length="119" mass="13320">MRARQRRVGRSPIKAPSLCPKTPLSPRQVCQTLYVFQTFQAQQLLQGVFRAKLRSCLEEDDRQGLGRVTGKRVIPTRPGSEAVIREIYSTEEAVGEEEHVVSSVTSHVVNFGAEEVKVL</sequence>
<organism evidence="2 3">
    <name type="scientific">Petrolisthes manimaculis</name>
    <dbReference type="NCBI Taxonomy" id="1843537"/>
    <lineage>
        <taxon>Eukaryota</taxon>
        <taxon>Metazoa</taxon>
        <taxon>Ecdysozoa</taxon>
        <taxon>Arthropoda</taxon>
        <taxon>Crustacea</taxon>
        <taxon>Multicrustacea</taxon>
        <taxon>Malacostraca</taxon>
        <taxon>Eumalacostraca</taxon>
        <taxon>Eucarida</taxon>
        <taxon>Decapoda</taxon>
        <taxon>Pleocyemata</taxon>
        <taxon>Anomura</taxon>
        <taxon>Galatheoidea</taxon>
        <taxon>Porcellanidae</taxon>
        <taxon>Petrolisthes</taxon>
    </lineage>
</organism>
<accession>A0AAE1PRA0</accession>
<protein>
    <submittedName>
        <fullName evidence="2">Uncharacterized protein</fullName>
    </submittedName>
</protein>
<dbReference type="AlphaFoldDB" id="A0AAE1PRA0"/>
<comment type="caution">
    <text evidence="2">The sequence shown here is derived from an EMBL/GenBank/DDBJ whole genome shotgun (WGS) entry which is preliminary data.</text>
</comment>
<evidence type="ECO:0000313" key="3">
    <source>
        <dbReference type="Proteomes" id="UP001292094"/>
    </source>
</evidence>
<dbReference type="EMBL" id="JAWZYT010001320">
    <property type="protein sequence ID" value="KAK4313396.1"/>
    <property type="molecule type" value="Genomic_DNA"/>
</dbReference>